<evidence type="ECO:0000256" key="3">
    <source>
        <dbReference type="ARBA" id="ARBA00012291"/>
    </source>
</evidence>
<keyword evidence="7" id="KW-0315">Glutamine amidotransferase</keyword>
<evidence type="ECO:0000256" key="1">
    <source>
        <dbReference type="ARBA" id="ARBA00005171"/>
    </source>
</evidence>
<dbReference type="Gene3D" id="3.40.50.880">
    <property type="match status" value="1"/>
</dbReference>
<keyword evidence="6" id="KW-0067">ATP-binding</keyword>
<sequence length="90" mass="9785">EGSVVAATYGTTEVAERHRHRYEVNNAYREAITAGSGLVFSGTSPDGQLVEFVEYPDHPYLVATQAHPEYASRPTRAHPLFIGLLAAALD</sequence>
<dbReference type="PANTHER" id="PTHR11550:SF0">
    <property type="entry name" value="CTP SYNTHASE-RELATED"/>
    <property type="match status" value="1"/>
</dbReference>
<keyword evidence="4" id="KW-0436">Ligase</keyword>
<keyword evidence="5" id="KW-0547">Nucleotide-binding</keyword>
<dbReference type="InterPro" id="IPR029062">
    <property type="entry name" value="Class_I_gatase-like"/>
</dbReference>
<evidence type="ECO:0000256" key="4">
    <source>
        <dbReference type="ARBA" id="ARBA00022598"/>
    </source>
</evidence>
<reference evidence="11 12" key="1">
    <citation type="journal article" date="2020" name="Biotechnol. Biofuels">
        <title>New insights from the biogas microbiome by comprehensive genome-resolved metagenomics of nearly 1600 species originating from multiple anaerobic digesters.</title>
        <authorList>
            <person name="Campanaro S."/>
            <person name="Treu L."/>
            <person name="Rodriguez-R L.M."/>
            <person name="Kovalovszki A."/>
            <person name="Ziels R.M."/>
            <person name="Maus I."/>
            <person name="Zhu X."/>
            <person name="Kougias P.G."/>
            <person name="Basile A."/>
            <person name="Luo G."/>
            <person name="Schluter A."/>
            <person name="Konstantinidis K.T."/>
            <person name="Angelidaki I."/>
        </authorList>
    </citation>
    <scope>NUCLEOTIDE SEQUENCE [LARGE SCALE GENOMIC DNA]</scope>
    <source>
        <strain evidence="11">AS23ysBPME_344</strain>
    </source>
</reference>
<evidence type="ECO:0000259" key="10">
    <source>
        <dbReference type="Pfam" id="PF00117"/>
    </source>
</evidence>
<dbReference type="PROSITE" id="PS51273">
    <property type="entry name" value="GATASE_TYPE_1"/>
    <property type="match status" value="1"/>
</dbReference>
<dbReference type="GO" id="GO:0005524">
    <property type="term" value="F:ATP binding"/>
    <property type="evidence" value="ECO:0007669"/>
    <property type="project" value="UniProtKB-KW"/>
</dbReference>
<evidence type="ECO:0000313" key="11">
    <source>
        <dbReference type="EMBL" id="NLP40382.1"/>
    </source>
</evidence>
<comment type="catalytic activity">
    <reaction evidence="9">
        <text>UTP + L-glutamine + ATP + H2O = CTP + L-glutamate + ADP + phosphate + 2 H(+)</text>
        <dbReference type="Rhea" id="RHEA:26426"/>
        <dbReference type="ChEBI" id="CHEBI:15377"/>
        <dbReference type="ChEBI" id="CHEBI:15378"/>
        <dbReference type="ChEBI" id="CHEBI:29985"/>
        <dbReference type="ChEBI" id="CHEBI:30616"/>
        <dbReference type="ChEBI" id="CHEBI:37563"/>
        <dbReference type="ChEBI" id="CHEBI:43474"/>
        <dbReference type="ChEBI" id="CHEBI:46398"/>
        <dbReference type="ChEBI" id="CHEBI:58359"/>
        <dbReference type="ChEBI" id="CHEBI:456216"/>
        <dbReference type="EC" id="6.3.4.2"/>
    </reaction>
</comment>
<comment type="similarity">
    <text evidence="2">Belongs to the CTP synthase family.</text>
</comment>
<dbReference type="Pfam" id="PF00117">
    <property type="entry name" value="GATase"/>
    <property type="match status" value="1"/>
</dbReference>
<comment type="caution">
    <text evidence="11">The sequence shown here is derived from an EMBL/GenBank/DDBJ whole genome shotgun (WGS) entry which is preliminary data.</text>
</comment>
<evidence type="ECO:0000313" key="12">
    <source>
        <dbReference type="Proteomes" id="UP000568696"/>
    </source>
</evidence>
<organism evidence="11 12">
    <name type="scientific">Corynebacterium pollutisoli</name>
    <dbReference type="NCBI Taxonomy" id="1610489"/>
    <lineage>
        <taxon>Bacteria</taxon>
        <taxon>Bacillati</taxon>
        <taxon>Actinomycetota</taxon>
        <taxon>Actinomycetes</taxon>
        <taxon>Mycobacteriales</taxon>
        <taxon>Corynebacteriaceae</taxon>
        <taxon>Corynebacterium</taxon>
    </lineage>
</organism>
<evidence type="ECO:0000256" key="7">
    <source>
        <dbReference type="ARBA" id="ARBA00022962"/>
    </source>
</evidence>
<dbReference type="GO" id="GO:0003883">
    <property type="term" value="F:CTP synthase activity"/>
    <property type="evidence" value="ECO:0007669"/>
    <property type="project" value="UniProtKB-EC"/>
</dbReference>
<gene>
    <name evidence="11" type="ORF">GX356_11855</name>
</gene>
<keyword evidence="8" id="KW-0665">Pyrimidine biosynthesis</keyword>
<dbReference type="EC" id="6.3.4.2" evidence="3"/>
<comment type="pathway">
    <text evidence="1">Pyrimidine metabolism; CTP biosynthesis via de novo pathway; CTP from UDP: step 2/2.</text>
</comment>
<dbReference type="EMBL" id="JAAYSN010000328">
    <property type="protein sequence ID" value="NLP40382.1"/>
    <property type="molecule type" value="Genomic_DNA"/>
</dbReference>
<dbReference type="GO" id="GO:0005829">
    <property type="term" value="C:cytosol"/>
    <property type="evidence" value="ECO:0007669"/>
    <property type="project" value="TreeGrafter"/>
</dbReference>
<dbReference type="UniPathway" id="UPA00159">
    <property type="reaction ID" value="UER00277"/>
</dbReference>
<dbReference type="InterPro" id="IPR004468">
    <property type="entry name" value="CTP_synthase"/>
</dbReference>
<dbReference type="GO" id="GO:0044210">
    <property type="term" value="P:'de novo' CTP biosynthetic process"/>
    <property type="evidence" value="ECO:0007669"/>
    <property type="project" value="UniProtKB-UniPathway"/>
</dbReference>
<dbReference type="InterPro" id="IPR017926">
    <property type="entry name" value="GATASE"/>
</dbReference>
<dbReference type="PANTHER" id="PTHR11550">
    <property type="entry name" value="CTP SYNTHASE"/>
    <property type="match status" value="1"/>
</dbReference>
<evidence type="ECO:0000256" key="2">
    <source>
        <dbReference type="ARBA" id="ARBA00007533"/>
    </source>
</evidence>
<evidence type="ECO:0000256" key="9">
    <source>
        <dbReference type="ARBA" id="ARBA00047781"/>
    </source>
</evidence>
<evidence type="ECO:0000256" key="8">
    <source>
        <dbReference type="ARBA" id="ARBA00022975"/>
    </source>
</evidence>
<name>A0A7X8RID4_9CORY</name>
<protein>
    <recommendedName>
        <fullName evidence="3">CTP synthase (glutamine hydrolyzing)</fullName>
        <ecNumber evidence="3">6.3.4.2</ecNumber>
    </recommendedName>
</protein>
<feature type="domain" description="Glutamine amidotransferase" evidence="10">
    <location>
        <begin position="8"/>
        <end position="85"/>
    </location>
</feature>
<proteinExistence type="inferred from homology"/>
<dbReference type="SUPFAM" id="SSF52317">
    <property type="entry name" value="Class I glutamine amidotransferase-like"/>
    <property type="match status" value="1"/>
</dbReference>
<dbReference type="GO" id="GO:0019856">
    <property type="term" value="P:pyrimidine nucleobase biosynthetic process"/>
    <property type="evidence" value="ECO:0007669"/>
    <property type="project" value="TreeGrafter"/>
</dbReference>
<feature type="non-terminal residue" evidence="11">
    <location>
        <position position="1"/>
    </location>
</feature>
<evidence type="ECO:0000256" key="5">
    <source>
        <dbReference type="ARBA" id="ARBA00022741"/>
    </source>
</evidence>
<dbReference type="Proteomes" id="UP000568696">
    <property type="component" value="Unassembled WGS sequence"/>
</dbReference>
<dbReference type="AlphaFoldDB" id="A0A7X8RID4"/>
<dbReference type="GO" id="GO:0042802">
    <property type="term" value="F:identical protein binding"/>
    <property type="evidence" value="ECO:0007669"/>
    <property type="project" value="TreeGrafter"/>
</dbReference>
<evidence type="ECO:0000256" key="6">
    <source>
        <dbReference type="ARBA" id="ARBA00022840"/>
    </source>
</evidence>
<accession>A0A7X8RID4</accession>